<organism evidence="2 3">
    <name type="scientific">Streptomyces rochei</name>
    <name type="common">Streptomyces parvullus</name>
    <dbReference type="NCBI Taxonomy" id="1928"/>
    <lineage>
        <taxon>Bacteria</taxon>
        <taxon>Bacillati</taxon>
        <taxon>Actinomycetota</taxon>
        <taxon>Actinomycetes</taxon>
        <taxon>Kitasatosporales</taxon>
        <taxon>Streptomycetaceae</taxon>
        <taxon>Streptomyces</taxon>
        <taxon>Streptomyces rochei group</taxon>
    </lineage>
</organism>
<dbReference type="GeneID" id="90940411"/>
<name>A0AAX3ZBA1_STRRO</name>
<evidence type="ECO:0000313" key="3">
    <source>
        <dbReference type="Proteomes" id="UP001231701"/>
    </source>
</evidence>
<protein>
    <submittedName>
        <fullName evidence="2">Uncharacterized protein</fullName>
    </submittedName>
</protein>
<sequence length="78" mass="9465">MRRFRPRRCVRGLWEGLVAYGRLCLAGETDRYDHPPRPRVRWHRPPPGHPERVRDDMPLTDLERRLARELTDEDHDVR</sequence>
<feature type="compositionally biased region" description="Basic and acidic residues" evidence="1">
    <location>
        <begin position="49"/>
        <end position="60"/>
    </location>
</feature>
<reference evidence="2" key="1">
    <citation type="submission" date="2023-03" db="EMBL/GenBank/DDBJ databases">
        <title>Borrelidin-producing and root-colonizing Streptomyces rochei is a potent biopesticide for soil-borne oomycete-caused plant diseases.</title>
        <authorList>
            <person name="Zhou D."/>
            <person name="Wang X."/>
            <person name="Navarro-Munoz J.C."/>
            <person name="Li W."/>
            <person name="Li J."/>
            <person name="Jiu M."/>
            <person name="Deng S."/>
            <person name="Ye Y."/>
            <person name="Daly P."/>
            <person name="Wei L."/>
        </authorList>
    </citation>
    <scope>NUCLEOTIDE SEQUENCE</scope>
    <source>
        <strain evidence="2">JK1</strain>
    </source>
</reference>
<accession>A0AAX3ZBA1</accession>
<dbReference type="Pfam" id="PF19534">
    <property type="entry name" value="DUF6059"/>
    <property type="match status" value="1"/>
</dbReference>
<dbReference type="EMBL" id="CP121271">
    <property type="protein sequence ID" value="WMC84106.1"/>
    <property type="molecule type" value="Genomic_DNA"/>
</dbReference>
<feature type="compositionally biased region" description="Basic residues" evidence="1">
    <location>
        <begin position="37"/>
        <end position="46"/>
    </location>
</feature>
<dbReference type="InterPro" id="IPR045701">
    <property type="entry name" value="DUF6059"/>
</dbReference>
<gene>
    <name evidence="2" type="ORF">P7W03_00260</name>
</gene>
<dbReference type="AlphaFoldDB" id="A0AAX3ZBA1"/>
<evidence type="ECO:0000256" key="1">
    <source>
        <dbReference type="SAM" id="MobiDB-lite"/>
    </source>
</evidence>
<evidence type="ECO:0000313" key="2">
    <source>
        <dbReference type="EMBL" id="WMC84106.1"/>
    </source>
</evidence>
<dbReference type="RefSeq" id="WP_019330955.1">
    <property type="nucleotide sequence ID" value="NZ_CP121271.1"/>
</dbReference>
<dbReference type="Proteomes" id="UP001231701">
    <property type="component" value="Chromosome"/>
</dbReference>
<feature type="region of interest" description="Disordered" evidence="1">
    <location>
        <begin position="35"/>
        <end position="60"/>
    </location>
</feature>
<proteinExistence type="predicted"/>